<dbReference type="Proteomes" id="UP000319931">
    <property type="component" value="Unassembled WGS sequence"/>
</dbReference>
<gene>
    <name evidence="1" type="ORF">EAH76_03810</name>
</gene>
<protein>
    <submittedName>
        <fullName evidence="1">Uncharacterized protein</fullName>
    </submittedName>
</protein>
<evidence type="ECO:0000313" key="2">
    <source>
        <dbReference type="Proteomes" id="UP000319931"/>
    </source>
</evidence>
<name>A0A502G4P4_9SPHN</name>
<sequence length="95" mass="9754">MRFLLALVGLAALVVIALVSLGMLKIDTRAGSLPSLSVNGGKAPEVTANMATVEFGSENKAIEVPTVTTTTKTISVPTLRVNKPTGTDGNSVTTQ</sequence>
<proteinExistence type="predicted"/>
<dbReference type="AlphaFoldDB" id="A0A502G4P4"/>
<accession>A0A502G4P4</accession>
<organism evidence="1 2">
    <name type="scientific">Sphingomonas glacialis</name>
    <dbReference type="NCBI Taxonomy" id="658225"/>
    <lineage>
        <taxon>Bacteria</taxon>
        <taxon>Pseudomonadati</taxon>
        <taxon>Pseudomonadota</taxon>
        <taxon>Alphaproteobacteria</taxon>
        <taxon>Sphingomonadales</taxon>
        <taxon>Sphingomonadaceae</taxon>
        <taxon>Sphingomonas</taxon>
    </lineage>
</organism>
<dbReference type="EMBL" id="RCZC01000001">
    <property type="protein sequence ID" value="TPG56744.1"/>
    <property type="molecule type" value="Genomic_DNA"/>
</dbReference>
<evidence type="ECO:0000313" key="1">
    <source>
        <dbReference type="EMBL" id="TPG56744.1"/>
    </source>
</evidence>
<dbReference type="OrthoDB" id="7584124at2"/>
<dbReference type="RefSeq" id="WP_140848239.1">
    <property type="nucleotide sequence ID" value="NZ_RCZC01000001.1"/>
</dbReference>
<reference evidence="1 2" key="1">
    <citation type="journal article" date="2019" name="Environ. Microbiol.">
        <title>Species interactions and distinct microbial communities in high Arctic permafrost affected cryosols are associated with the CH4 and CO2 gas fluxes.</title>
        <authorList>
            <person name="Altshuler I."/>
            <person name="Hamel J."/>
            <person name="Turney S."/>
            <person name="Magnuson E."/>
            <person name="Levesque R."/>
            <person name="Greer C."/>
            <person name="Whyte L.G."/>
        </authorList>
    </citation>
    <scope>NUCLEOTIDE SEQUENCE [LARGE SCALE GENOMIC DNA]</scope>
    <source>
        <strain evidence="1 2">E6.1</strain>
    </source>
</reference>
<comment type="caution">
    <text evidence="1">The sequence shown here is derived from an EMBL/GenBank/DDBJ whole genome shotgun (WGS) entry which is preliminary data.</text>
</comment>
<keyword evidence="2" id="KW-1185">Reference proteome</keyword>